<keyword evidence="5" id="KW-1185">Reference proteome</keyword>
<proteinExistence type="inferred from homology"/>
<reference evidence="3" key="1">
    <citation type="submission" date="2022-01" db="EMBL/GenBank/DDBJ databases">
        <authorList>
            <person name="King R."/>
        </authorList>
    </citation>
    <scope>NUCLEOTIDE SEQUENCE</scope>
</reference>
<dbReference type="GO" id="GO:0005758">
    <property type="term" value="C:mitochondrial intermembrane space"/>
    <property type="evidence" value="ECO:0007669"/>
    <property type="project" value="TreeGrafter"/>
</dbReference>
<name>A0A9P0E568_NEZVI</name>
<keyword evidence="2" id="KW-0677">Repeat</keyword>
<dbReference type="InterPro" id="IPR040239">
    <property type="entry name" value="HcpB-like"/>
</dbReference>
<dbReference type="SUPFAM" id="SSF81901">
    <property type="entry name" value="HCP-like"/>
    <property type="match status" value="2"/>
</dbReference>
<comment type="similarity">
    <text evidence="1">Belongs to the hcp beta-lactamase family.</text>
</comment>
<gene>
    <name evidence="3" type="ORF">NEZAVI_LOCUS2168</name>
    <name evidence="4" type="ORF">NEZAVI_LOCUS2174</name>
</gene>
<dbReference type="AlphaFoldDB" id="A0A9P0E568"/>
<dbReference type="Pfam" id="PF08238">
    <property type="entry name" value="Sel1"/>
    <property type="match status" value="3"/>
</dbReference>
<dbReference type="PANTHER" id="PTHR13891">
    <property type="entry name" value="CYTOCHROME C OXIDASE ASSEMBLY FACTOR 7"/>
    <property type="match status" value="1"/>
</dbReference>
<evidence type="ECO:0008006" key="6">
    <source>
        <dbReference type="Google" id="ProtNLM"/>
    </source>
</evidence>
<evidence type="ECO:0000256" key="1">
    <source>
        <dbReference type="ARBA" id="ARBA00008486"/>
    </source>
</evidence>
<evidence type="ECO:0000256" key="2">
    <source>
        <dbReference type="ARBA" id="ARBA00022737"/>
    </source>
</evidence>
<organism evidence="3 5">
    <name type="scientific">Nezara viridula</name>
    <name type="common">Southern green stink bug</name>
    <name type="synonym">Cimex viridulus</name>
    <dbReference type="NCBI Taxonomy" id="85310"/>
    <lineage>
        <taxon>Eukaryota</taxon>
        <taxon>Metazoa</taxon>
        <taxon>Ecdysozoa</taxon>
        <taxon>Arthropoda</taxon>
        <taxon>Hexapoda</taxon>
        <taxon>Insecta</taxon>
        <taxon>Pterygota</taxon>
        <taxon>Neoptera</taxon>
        <taxon>Paraneoptera</taxon>
        <taxon>Hemiptera</taxon>
        <taxon>Heteroptera</taxon>
        <taxon>Panheteroptera</taxon>
        <taxon>Pentatomomorpha</taxon>
        <taxon>Pentatomoidea</taxon>
        <taxon>Pentatomidae</taxon>
        <taxon>Pentatominae</taxon>
        <taxon>Nezara</taxon>
    </lineage>
</organism>
<accession>A0A9P0E568</accession>
<dbReference type="InterPro" id="IPR011990">
    <property type="entry name" value="TPR-like_helical_dom_sf"/>
</dbReference>
<dbReference type="EMBL" id="OV725077">
    <property type="protein sequence ID" value="CAH1391091.1"/>
    <property type="molecule type" value="Genomic_DNA"/>
</dbReference>
<dbReference type="Proteomes" id="UP001152798">
    <property type="component" value="Chromosome 1"/>
</dbReference>
<sequence>MTYNLKNEEEVKEYIKNLGTEYRFGCFSEKKPEVCHLLGDYLEATSQDFDKAGKVYRVNCDSSNFGRSCFKIGNYFLTGKGGLQKSESKAVEYYEKGCELNDFDSCFRGGMISVLSSRTKSPVRTLKQSVDLLTKGCEGKNKDACFHLSSVYLDGATCGTEKICKDMAKAFHYAVRACDLGSIPACVNVSVMYKKGEGVEKNSSQSEKYKKLAIELQNEIKNQRGLVFQQ</sequence>
<dbReference type="EMBL" id="OV725077">
    <property type="protein sequence ID" value="CAH1391085.1"/>
    <property type="molecule type" value="Genomic_DNA"/>
</dbReference>
<evidence type="ECO:0000313" key="4">
    <source>
        <dbReference type="EMBL" id="CAH1391091.1"/>
    </source>
</evidence>
<dbReference type="PANTHER" id="PTHR13891:SF1">
    <property type="entry name" value="CYTOCHROME C OXIDASE ASSEMBLY FACTOR 7"/>
    <property type="match status" value="1"/>
</dbReference>
<evidence type="ECO:0000313" key="3">
    <source>
        <dbReference type="EMBL" id="CAH1391085.1"/>
    </source>
</evidence>
<dbReference type="OrthoDB" id="272077at2759"/>
<evidence type="ECO:0000313" key="5">
    <source>
        <dbReference type="Proteomes" id="UP001152798"/>
    </source>
</evidence>
<dbReference type="Gene3D" id="1.25.40.10">
    <property type="entry name" value="Tetratricopeptide repeat domain"/>
    <property type="match status" value="1"/>
</dbReference>
<dbReference type="SMART" id="SM00671">
    <property type="entry name" value="SEL1"/>
    <property type="match status" value="3"/>
</dbReference>
<protein>
    <recommendedName>
        <fullName evidence="6">Cytochrome c oxidase assembly factor 7 homolog</fullName>
    </recommendedName>
</protein>
<dbReference type="InterPro" id="IPR006597">
    <property type="entry name" value="Sel1-like"/>
</dbReference>